<dbReference type="PANTHER" id="PTHR33755:SF6">
    <property type="entry name" value="PLASMID STABILIZATION SYSTEM PROTEIN"/>
    <property type="match status" value="1"/>
</dbReference>
<proteinExistence type="inferred from homology"/>
<keyword evidence="2" id="KW-1277">Toxin-antitoxin system</keyword>
<dbReference type="InterPro" id="IPR035093">
    <property type="entry name" value="RelE/ParE_toxin_dom_sf"/>
</dbReference>
<evidence type="ECO:0000256" key="1">
    <source>
        <dbReference type="ARBA" id="ARBA00006226"/>
    </source>
</evidence>
<dbReference type="eggNOG" id="COG3668">
    <property type="taxonomic scope" value="Bacteria"/>
</dbReference>
<evidence type="ECO:0000256" key="2">
    <source>
        <dbReference type="ARBA" id="ARBA00022649"/>
    </source>
</evidence>
<dbReference type="InterPro" id="IPR051803">
    <property type="entry name" value="TA_system_RelE-like_toxin"/>
</dbReference>
<dbReference type="PANTHER" id="PTHR33755">
    <property type="entry name" value="TOXIN PARE1-RELATED"/>
    <property type="match status" value="1"/>
</dbReference>
<dbReference type="Proteomes" id="UP000007721">
    <property type="component" value="Chromosome"/>
</dbReference>
<accession>B9M549</accession>
<dbReference type="InterPro" id="IPR007712">
    <property type="entry name" value="RelE/ParE_toxin"/>
</dbReference>
<evidence type="ECO:0000313" key="3">
    <source>
        <dbReference type="EMBL" id="ACM19804.1"/>
    </source>
</evidence>
<dbReference type="RefSeq" id="WP_012646533.1">
    <property type="nucleotide sequence ID" value="NC_011979.1"/>
</dbReference>
<dbReference type="HOGENOM" id="CLU_147162_11_2_7"/>
<dbReference type="AlphaFoldDB" id="B9M549"/>
<reference evidence="3 4" key="1">
    <citation type="submission" date="2009-01" db="EMBL/GenBank/DDBJ databases">
        <title>Complete sequence of Geobacter sp. FRC-32.</title>
        <authorList>
            <consortium name="US DOE Joint Genome Institute"/>
            <person name="Lucas S."/>
            <person name="Copeland A."/>
            <person name="Lapidus A."/>
            <person name="Glavina del Rio T."/>
            <person name="Dalin E."/>
            <person name="Tice H."/>
            <person name="Bruce D."/>
            <person name="Goodwin L."/>
            <person name="Pitluck S."/>
            <person name="Saunders E."/>
            <person name="Brettin T."/>
            <person name="Detter J.C."/>
            <person name="Han C."/>
            <person name="Larimer F."/>
            <person name="Land M."/>
            <person name="Hauser L."/>
            <person name="Kyrpides N."/>
            <person name="Ovchinnikova G."/>
            <person name="Kostka J."/>
            <person name="Richardson P."/>
        </authorList>
    </citation>
    <scope>NUCLEOTIDE SEQUENCE [LARGE SCALE GENOMIC DNA]</scope>
    <source>
        <strain evidence="4">DSM 22248 / JCM 15807 / FRC-32</strain>
    </source>
</reference>
<sequence>MRIKWLRQALLDLDEVESYIARDNPVAAIGVVTKIVKMVSVLEKQPGLGRPGRVPGSKELVIPDTPFIVPYRVKDGLVQVLRVYHTSRRWPDNI</sequence>
<keyword evidence="4" id="KW-1185">Reference proteome</keyword>
<dbReference type="STRING" id="316067.Geob_1444"/>
<dbReference type="Pfam" id="PF05016">
    <property type="entry name" value="ParE_toxin"/>
    <property type="match status" value="1"/>
</dbReference>
<name>B9M549_GEODF</name>
<organism evidence="3 4">
    <name type="scientific">Geotalea daltonii (strain DSM 22248 / JCM 15807 / FRC-32)</name>
    <name type="common">Geobacter daltonii</name>
    <dbReference type="NCBI Taxonomy" id="316067"/>
    <lineage>
        <taxon>Bacteria</taxon>
        <taxon>Pseudomonadati</taxon>
        <taxon>Thermodesulfobacteriota</taxon>
        <taxon>Desulfuromonadia</taxon>
        <taxon>Geobacterales</taxon>
        <taxon>Geobacteraceae</taxon>
        <taxon>Geotalea</taxon>
    </lineage>
</organism>
<dbReference type="KEGG" id="geo:Geob_1444"/>
<dbReference type="OrthoDB" id="9798046at2"/>
<dbReference type="Gene3D" id="3.30.2310.20">
    <property type="entry name" value="RelE-like"/>
    <property type="match status" value="1"/>
</dbReference>
<evidence type="ECO:0000313" key="4">
    <source>
        <dbReference type="Proteomes" id="UP000007721"/>
    </source>
</evidence>
<gene>
    <name evidence="3" type="ordered locus">Geob_1444</name>
</gene>
<dbReference type="EMBL" id="CP001390">
    <property type="protein sequence ID" value="ACM19804.1"/>
    <property type="molecule type" value="Genomic_DNA"/>
</dbReference>
<protein>
    <submittedName>
        <fullName evidence="3">Toxin, RelE family</fullName>
    </submittedName>
</protein>
<comment type="similarity">
    <text evidence="1">Belongs to the RelE toxin family.</text>
</comment>